<organism evidence="12 13">
    <name type="scientific">Kineococcus glutinatus</name>
    <dbReference type="NCBI Taxonomy" id="1070872"/>
    <lineage>
        <taxon>Bacteria</taxon>
        <taxon>Bacillati</taxon>
        <taxon>Actinomycetota</taxon>
        <taxon>Actinomycetes</taxon>
        <taxon>Kineosporiales</taxon>
        <taxon>Kineosporiaceae</taxon>
        <taxon>Kineococcus</taxon>
    </lineage>
</organism>
<evidence type="ECO:0000256" key="4">
    <source>
        <dbReference type="ARBA" id="ARBA00022741"/>
    </source>
</evidence>
<dbReference type="Proteomes" id="UP001501195">
    <property type="component" value="Unassembled WGS sequence"/>
</dbReference>
<evidence type="ECO:0000313" key="12">
    <source>
        <dbReference type="EMBL" id="GAA4991152.1"/>
    </source>
</evidence>
<evidence type="ECO:0000256" key="9">
    <source>
        <dbReference type="PIRNR" id="PIRNR003128"/>
    </source>
</evidence>
<comment type="similarity">
    <text evidence="2 9">Belongs to the RecN family.</text>
</comment>
<dbReference type="CDD" id="cd03241">
    <property type="entry name" value="ABC_RecN"/>
    <property type="match status" value="1"/>
</dbReference>
<evidence type="ECO:0000256" key="2">
    <source>
        <dbReference type="ARBA" id="ARBA00009441"/>
    </source>
</evidence>
<dbReference type="InterPro" id="IPR003395">
    <property type="entry name" value="RecF/RecN/SMC_N"/>
</dbReference>
<dbReference type="RefSeq" id="WP_345713492.1">
    <property type="nucleotide sequence ID" value="NZ_BAABIL010000519.1"/>
</dbReference>
<dbReference type="EMBL" id="BAABIL010000519">
    <property type="protein sequence ID" value="GAA4991152.1"/>
    <property type="molecule type" value="Genomic_DNA"/>
</dbReference>
<feature type="compositionally biased region" description="Low complexity" evidence="10">
    <location>
        <begin position="585"/>
        <end position="600"/>
    </location>
</feature>
<evidence type="ECO:0000256" key="6">
    <source>
        <dbReference type="ARBA" id="ARBA00022840"/>
    </source>
</evidence>
<dbReference type="PANTHER" id="PTHR11059:SF0">
    <property type="entry name" value="DNA REPAIR PROTEIN RECN"/>
    <property type="match status" value="1"/>
</dbReference>
<dbReference type="NCBIfam" id="TIGR00634">
    <property type="entry name" value="recN"/>
    <property type="match status" value="1"/>
</dbReference>
<keyword evidence="13" id="KW-1185">Reference proteome</keyword>
<evidence type="ECO:0000313" key="13">
    <source>
        <dbReference type="Proteomes" id="UP001501195"/>
    </source>
</evidence>
<evidence type="ECO:0000256" key="8">
    <source>
        <dbReference type="ARBA" id="ARBA00033408"/>
    </source>
</evidence>
<evidence type="ECO:0000256" key="10">
    <source>
        <dbReference type="SAM" id="MobiDB-lite"/>
    </source>
</evidence>
<evidence type="ECO:0000256" key="7">
    <source>
        <dbReference type="ARBA" id="ARBA00023204"/>
    </source>
</evidence>
<feature type="compositionally biased region" description="Basic and acidic residues" evidence="10">
    <location>
        <begin position="548"/>
        <end position="559"/>
    </location>
</feature>
<evidence type="ECO:0000256" key="1">
    <source>
        <dbReference type="ARBA" id="ARBA00003618"/>
    </source>
</evidence>
<keyword evidence="5 9" id="KW-0227">DNA damage</keyword>
<reference evidence="13" key="1">
    <citation type="journal article" date="2019" name="Int. J. Syst. Evol. Microbiol.">
        <title>The Global Catalogue of Microorganisms (GCM) 10K type strain sequencing project: providing services to taxonomists for standard genome sequencing and annotation.</title>
        <authorList>
            <consortium name="The Broad Institute Genomics Platform"/>
            <consortium name="The Broad Institute Genome Sequencing Center for Infectious Disease"/>
            <person name="Wu L."/>
            <person name="Ma J."/>
        </authorList>
    </citation>
    <scope>NUCLEOTIDE SEQUENCE [LARGE SCALE GENOMIC DNA]</scope>
    <source>
        <strain evidence="13">JCM 18126</strain>
    </source>
</reference>
<dbReference type="PANTHER" id="PTHR11059">
    <property type="entry name" value="DNA REPAIR PROTEIN RECN"/>
    <property type="match status" value="1"/>
</dbReference>
<dbReference type="Pfam" id="PF02463">
    <property type="entry name" value="SMC_N"/>
    <property type="match status" value="1"/>
</dbReference>
<accession>A0ABP9I9N8</accession>
<dbReference type="SUPFAM" id="SSF52540">
    <property type="entry name" value="P-loop containing nucleoside triphosphate hydrolases"/>
    <property type="match status" value="1"/>
</dbReference>
<evidence type="ECO:0000256" key="5">
    <source>
        <dbReference type="ARBA" id="ARBA00022763"/>
    </source>
</evidence>
<gene>
    <name evidence="12" type="primary">recN</name>
    <name evidence="12" type="ORF">GCM10023225_29910</name>
</gene>
<dbReference type="PIRSF" id="PIRSF003128">
    <property type="entry name" value="RecN"/>
    <property type="match status" value="1"/>
</dbReference>
<feature type="region of interest" description="Disordered" evidence="10">
    <location>
        <begin position="547"/>
        <end position="600"/>
    </location>
</feature>
<proteinExistence type="inferred from homology"/>
<comment type="caution">
    <text evidence="12">The sequence shown here is derived from an EMBL/GenBank/DDBJ whole genome shotgun (WGS) entry which is preliminary data.</text>
</comment>
<name>A0ABP9I9N8_9ACTN</name>
<dbReference type="Gene3D" id="3.40.50.300">
    <property type="entry name" value="P-loop containing nucleotide triphosphate hydrolases"/>
    <property type="match status" value="2"/>
</dbReference>
<keyword evidence="7 9" id="KW-0234">DNA repair</keyword>
<feature type="domain" description="RecF/RecN/SMC N-terminal" evidence="11">
    <location>
        <begin position="2"/>
        <end position="521"/>
    </location>
</feature>
<evidence type="ECO:0000259" key="11">
    <source>
        <dbReference type="Pfam" id="PF02463"/>
    </source>
</evidence>
<sequence>MIEEIRIRELGVIRDARLELGAGLTVLTGETGAGKTMVVTGLGLLLGARADAGAVRRGAPTAVVEGRLVVEEGGAAAQRVREAGGDVDEGVMLLARSVAAEGRSRAHVGGRAAPVSVLGELAEHVVAVHGQTEQLRLRAPAQQLRVLDAFAGTAVQELLERYAGEYERWRRLGAELDDLRTHARERALEAQQLRETLADVERVAPQPGEEQQVREEEERLSHVEQLRVAAAAAHAALVGDPDATDDAGADARVEAARRALAAAADHDPALAATAGRLQEVAYLLADLAVEVAAYAAGVEADPARLAAVQERRAELAGLVRRCAAPLGLADADALVEWSRQAAQRLLELDDDGRADVLAAEVAAAHERLQDLAQRLSGVRRAAAQELAGRVRAELADLAMPGARIDVEVRTASALGPNGGDEVELLLAAHSGAVPRPLGRGASGGELSRVMLALEVVLAGADPVPTMVFDEVDAGVGGRAAVEIGRRLARLARSAQVLVVTHLPQVAAFADAHFTVVKTDDGSVTESGVVRLDQDGRVRELARMLAGRSDSEAAQEHARELLASSRVDVPAPATGSRSRRGGARAAGGPRAAAAGMRRSSG</sequence>
<keyword evidence="6" id="KW-0067">ATP-binding</keyword>
<evidence type="ECO:0000256" key="3">
    <source>
        <dbReference type="ARBA" id="ARBA00021315"/>
    </source>
</evidence>
<dbReference type="InterPro" id="IPR027417">
    <property type="entry name" value="P-loop_NTPase"/>
</dbReference>
<dbReference type="InterPro" id="IPR004604">
    <property type="entry name" value="DNA_recomb/repair_RecN"/>
</dbReference>
<protein>
    <recommendedName>
        <fullName evidence="3 9">DNA repair protein RecN</fullName>
    </recommendedName>
    <alternativeName>
        <fullName evidence="8 9">Recombination protein N</fullName>
    </alternativeName>
</protein>
<comment type="function">
    <text evidence="1 9">May be involved in recombinational repair of damaged DNA.</text>
</comment>
<keyword evidence="4" id="KW-0547">Nucleotide-binding</keyword>